<evidence type="ECO:0000256" key="2">
    <source>
        <dbReference type="ARBA" id="ARBA00000565"/>
    </source>
</evidence>
<dbReference type="GO" id="GO:0009228">
    <property type="term" value="P:thiamine biosynthetic process"/>
    <property type="evidence" value="ECO:0007669"/>
    <property type="project" value="UniProtKB-KW"/>
</dbReference>
<dbReference type="Gene3D" id="3.40.1190.20">
    <property type="match status" value="2"/>
</dbReference>
<dbReference type="GO" id="GO:0005524">
    <property type="term" value="F:ATP binding"/>
    <property type="evidence" value="ECO:0007669"/>
    <property type="project" value="UniProtKB-KW"/>
</dbReference>
<dbReference type="InterPro" id="IPR013749">
    <property type="entry name" value="PM/HMP-P_kinase-1"/>
</dbReference>
<evidence type="ECO:0000256" key="20">
    <source>
        <dbReference type="ARBA" id="ARBA00060992"/>
    </source>
</evidence>
<dbReference type="STRING" id="309803.CTN_1788"/>
<keyword evidence="8" id="KW-0808">Transferase</keyword>
<evidence type="ECO:0000259" key="22">
    <source>
        <dbReference type="Pfam" id="PF08543"/>
    </source>
</evidence>
<gene>
    <name evidence="24" type="ordered locus">CTN_1788</name>
</gene>
<evidence type="ECO:0000256" key="13">
    <source>
        <dbReference type="ARBA" id="ARBA00023268"/>
    </source>
</evidence>
<evidence type="ECO:0000256" key="19">
    <source>
        <dbReference type="ARBA" id="ARBA00060834"/>
    </source>
</evidence>
<dbReference type="InterPro" id="IPR036409">
    <property type="entry name" value="Aldolase_II/adducin_N_sf"/>
</dbReference>
<evidence type="ECO:0000256" key="15">
    <source>
        <dbReference type="ARBA" id="ARBA00047851"/>
    </source>
</evidence>
<evidence type="ECO:0000256" key="1">
    <source>
        <dbReference type="ARBA" id="ARBA00000151"/>
    </source>
</evidence>
<keyword evidence="11" id="KW-0067">ATP-binding</keyword>
<comment type="catalytic activity">
    <reaction evidence="16">
        <text>2-[(2R,5Z)-2-carboxy-4-methylthiazol-5(2H)-ylidene]ethyl phosphate + 4-amino-2-methyl-5-(diphosphooxymethyl)pyrimidine + 2 H(+) = thiamine phosphate + CO2 + diphosphate</text>
        <dbReference type="Rhea" id="RHEA:47844"/>
        <dbReference type="ChEBI" id="CHEBI:15378"/>
        <dbReference type="ChEBI" id="CHEBI:16526"/>
        <dbReference type="ChEBI" id="CHEBI:33019"/>
        <dbReference type="ChEBI" id="CHEBI:37575"/>
        <dbReference type="ChEBI" id="CHEBI:57841"/>
        <dbReference type="ChEBI" id="CHEBI:62899"/>
        <dbReference type="EC" id="2.5.1.3"/>
    </reaction>
</comment>
<dbReference type="EC" id="2.7.4.7" evidence="7"/>
<comment type="catalytic activity">
    <reaction evidence="15">
        <text>2-(2-carboxy-4-methylthiazol-5-yl)ethyl phosphate + 4-amino-2-methyl-5-(diphosphooxymethyl)pyrimidine + 2 H(+) = thiamine phosphate + CO2 + diphosphate</text>
        <dbReference type="Rhea" id="RHEA:47848"/>
        <dbReference type="ChEBI" id="CHEBI:15378"/>
        <dbReference type="ChEBI" id="CHEBI:16526"/>
        <dbReference type="ChEBI" id="CHEBI:33019"/>
        <dbReference type="ChEBI" id="CHEBI:37575"/>
        <dbReference type="ChEBI" id="CHEBI:57841"/>
        <dbReference type="ChEBI" id="CHEBI:62890"/>
        <dbReference type="EC" id="2.5.1.3"/>
    </reaction>
</comment>
<dbReference type="EC" id="2.5.1.3" evidence="6"/>
<dbReference type="GO" id="GO:0004789">
    <property type="term" value="F:thiamine-phosphate diphosphorylase activity"/>
    <property type="evidence" value="ECO:0007669"/>
    <property type="project" value="UniProtKB-EC"/>
</dbReference>
<dbReference type="Pfam" id="PF08543">
    <property type="entry name" value="Phos_pyr_kin"/>
    <property type="match status" value="2"/>
</dbReference>
<dbReference type="Pfam" id="PF10120">
    <property type="entry name" value="ThiN"/>
    <property type="match status" value="1"/>
</dbReference>
<proteinExistence type="inferred from homology"/>
<feature type="domain" description="Pyridoxamine kinase/Phosphomethylpyrimidine kinase" evidence="22">
    <location>
        <begin position="136"/>
        <end position="210"/>
    </location>
</feature>
<keyword evidence="12" id="KW-0784">Thiamine biosynthesis</keyword>
<name>B9KAI1_THENN</name>
<evidence type="ECO:0000256" key="11">
    <source>
        <dbReference type="ARBA" id="ARBA00022840"/>
    </source>
</evidence>
<evidence type="ECO:0000313" key="25">
    <source>
        <dbReference type="Proteomes" id="UP000000445"/>
    </source>
</evidence>
<dbReference type="PANTHER" id="PTHR20858">
    <property type="entry name" value="PHOSPHOMETHYLPYRIMIDINE KINASE"/>
    <property type="match status" value="1"/>
</dbReference>
<evidence type="ECO:0000256" key="4">
    <source>
        <dbReference type="ARBA" id="ARBA00005165"/>
    </source>
</evidence>
<protein>
    <recommendedName>
        <fullName evidence="21">Bifunctional thiamine biosynthesis protein ThiDN</fullName>
        <ecNumber evidence="6">2.5.1.3</ecNumber>
        <ecNumber evidence="5">2.7.1.49</ecNumber>
        <ecNumber evidence="7">2.7.4.7</ecNumber>
    </recommendedName>
</protein>
<comment type="function">
    <text evidence="3">Catalyzes the phosphorylation of hydroxymethylpyrimidine phosphate (HMP-P) to HMP-PP, and of HMP to HMP-P.</text>
</comment>
<comment type="function">
    <text evidence="17">Condenses 4-methyl-5-(beta-hydroxyethyl)thiazole monophosphate (THZ-P) and 4-amino-5-hydroxymethyl pyrimidine pyrophosphate (HMP-PP) to form thiamine monophosphate (TMP).</text>
</comment>
<dbReference type="SUPFAM" id="SSF53613">
    <property type="entry name" value="Ribokinase-like"/>
    <property type="match status" value="1"/>
</dbReference>
<comment type="catalytic activity">
    <reaction evidence="14">
        <text>4-methyl-5-(2-phosphooxyethyl)-thiazole + 4-amino-2-methyl-5-(diphosphooxymethyl)pyrimidine + H(+) = thiamine phosphate + diphosphate</text>
        <dbReference type="Rhea" id="RHEA:22328"/>
        <dbReference type="ChEBI" id="CHEBI:15378"/>
        <dbReference type="ChEBI" id="CHEBI:33019"/>
        <dbReference type="ChEBI" id="CHEBI:37575"/>
        <dbReference type="ChEBI" id="CHEBI:57841"/>
        <dbReference type="ChEBI" id="CHEBI:58296"/>
        <dbReference type="EC" id="2.5.1.3"/>
    </reaction>
</comment>
<sequence length="399" mass="45920">MMVLVLSGFDPSGGAGMLQDVKILSALGIRAHGVISALTVQNEEKVFSVSFRDWEEMKREIEVLTPPRVIKVGLARPEVVKNLREMFPDSTIVWNVVLESSSGFRFQDLGEVREFTSYADYVVLNNEEAKRVGEHENFIVTGGHEKDDRIRVRYRELVIEISRVPGEFHGTGCAFSSAIAGFLALNYPVEEAIRAAMELLRKILERSSSVVETEKLLRDWHKYDVLNTLDEILPEFLEIGPLTVPEVGQNVSYALPWAQSEYEVGKFPGRIRLKEGKAVAVSCASFRDRSHTARMTITMMRFYPYMRCTVNVRYRKEYVERARKKGLKVYHYDRSKEPEEIREKEGQSMVWMIERAISELKSPPDLIYNEGWWGKEAMIRVFGRNPKEVLEKIKLMLKE</sequence>
<evidence type="ECO:0000256" key="5">
    <source>
        <dbReference type="ARBA" id="ARBA00012135"/>
    </source>
</evidence>
<feature type="domain" description="Pyridoxamine kinase/Phosphomethylpyrimidine kinase" evidence="22">
    <location>
        <begin position="10"/>
        <end position="130"/>
    </location>
</feature>
<dbReference type="KEGG" id="tna:CTN_1788"/>
<evidence type="ECO:0000256" key="9">
    <source>
        <dbReference type="ARBA" id="ARBA00022741"/>
    </source>
</evidence>
<keyword evidence="25" id="KW-1185">Reference proteome</keyword>
<evidence type="ECO:0000256" key="6">
    <source>
        <dbReference type="ARBA" id="ARBA00012830"/>
    </source>
</evidence>
<dbReference type="FunFam" id="3.40.225.10:FF:000015">
    <property type="entry name" value="Phosphomethylpyrimidine kinase (Hmp-phosphate kinase)"/>
    <property type="match status" value="1"/>
</dbReference>
<evidence type="ECO:0000256" key="12">
    <source>
        <dbReference type="ARBA" id="ARBA00022977"/>
    </source>
</evidence>
<comment type="pathway">
    <text evidence="18">Cofactor biosynthesis; thiamine diphosphate biosynthesis; 4-amino-2-methyl-5-diphosphomethylpyrimidine from 5-amino-1-(5-phospho-D-ribosyl)imidazole.</text>
</comment>
<comment type="catalytic activity">
    <reaction evidence="1">
        <text>4-amino-5-hydroxymethyl-2-methylpyrimidine + ATP = 4-amino-2-methyl-5-(phosphooxymethyl)pyrimidine + ADP + H(+)</text>
        <dbReference type="Rhea" id="RHEA:23096"/>
        <dbReference type="ChEBI" id="CHEBI:15378"/>
        <dbReference type="ChEBI" id="CHEBI:16892"/>
        <dbReference type="ChEBI" id="CHEBI:30616"/>
        <dbReference type="ChEBI" id="CHEBI:58354"/>
        <dbReference type="ChEBI" id="CHEBI:456216"/>
        <dbReference type="EC" id="2.7.1.49"/>
    </reaction>
</comment>
<evidence type="ECO:0000256" key="10">
    <source>
        <dbReference type="ARBA" id="ARBA00022777"/>
    </source>
</evidence>
<keyword evidence="13" id="KW-0511">Multifunctional enzyme</keyword>
<evidence type="ECO:0000256" key="3">
    <source>
        <dbReference type="ARBA" id="ARBA00003848"/>
    </source>
</evidence>
<dbReference type="Gene3D" id="3.40.225.10">
    <property type="entry name" value="Class II aldolase/adducin N-terminal domain"/>
    <property type="match status" value="1"/>
</dbReference>
<keyword evidence="10 24" id="KW-0418">Kinase</keyword>
<evidence type="ECO:0000313" key="24">
    <source>
        <dbReference type="EMBL" id="ACM23964.1"/>
    </source>
</evidence>
<evidence type="ECO:0000256" key="21">
    <source>
        <dbReference type="ARBA" id="ARBA00067160"/>
    </source>
</evidence>
<comment type="similarity">
    <text evidence="19">In the C-terminal section; belongs to the ThiN family.</text>
</comment>
<comment type="catalytic activity">
    <reaction evidence="2">
        <text>4-amino-2-methyl-5-(phosphooxymethyl)pyrimidine + ATP = 4-amino-2-methyl-5-(diphosphooxymethyl)pyrimidine + ADP</text>
        <dbReference type="Rhea" id="RHEA:19893"/>
        <dbReference type="ChEBI" id="CHEBI:30616"/>
        <dbReference type="ChEBI" id="CHEBI:57841"/>
        <dbReference type="ChEBI" id="CHEBI:58354"/>
        <dbReference type="ChEBI" id="CHEBI:456216"/>
        <dbReference type="EC" id="2.7.4.7"/>
    </reaction>
</comment>
<dbReference type="PANTHER" id="PTHR20858:SF17">
    <property type="entry name" value="HYDROXYMETHYLPYRIMIDINE_PHOSPHOMETHYLPYRIMIDINE KINASE THI20-RELATED"/>
    <property type="match status" value="1"/>
</dbReference>
<accession>B9KAI1</accession>
<dbReference type="InterPro" id="IPR019293">
    <property type="entry name" value="ThiN"/>
</dbReference>
<evidence type="ECO:0000256" key="7">
    <source>
        <dbReference type="ARBA" id="ARBA00012963"/>
    </source>
</evidence>
<comment type="similarity">
    <text evidence="20">In the N-terminal section; belongs to the ThiD family.</text>
</comment>
<dbReference type="GO" id="GO:0008902">
    <property type="term" value="F:hydroxymethylpyrimidine kinase activity"/>
    <property type="evidence" value="ECO:0007669"/>
    <property type="project" value="UniProtKB-EC"/>
</dbReference>
<evidence type="ECO:0000256" key="18">
    <source>
        <dbReference type="ARBA" id="ARBA00060674"/>
    </source>
</evidence>
<reference evidence="24 25" key="1">
    <citation type="journal article" date="2009" name="Biosci. Biotechnol. Biochem.">
        <title>WeGAS: a web-based microbial genome annotation system.</title>
        <authorList>
            <person name="Lee D."/>
            <person name="Seo H."/>
            <person name="Park C."/>
            <person name="Park K."/>
        </authorList>
    </citation>
    <scope>NUCLEOTIDE SEQUENCE [LARGE SCALE GENOMIC DNA]</scope>
    <source>
        <strain evidence="25">ATCC 49049 / DSM 4359 / NBRC 107923 / NS-E</strain>
    </source>
</reference>
<dbReference type="eggNOG" id="COG1992">
    <property type="taxonomic scope" value="Bacteria"/>
</dbReference>
<keyword evidence="9" id="KW-0547">Nucleotide-binding</keyword>
<dbReference type="EC" id="2.7.1.49" evidence="5"/>
<dbReference type="Proteomes" id="UP000000445">
    <property type="component" value="Chromosome"/>
</dbReference>
<evidence type="ECO:0000256" key="14">
    <source>
        <dbReference type="ARBA" id="ARBA00047334"/>
    </source>
</evidence>
<dbReference type="GO" id="GO:0005829">
    <property type="term" value="C:cytosol"/>
    <property type="evidence" value="ECO:0007669"/>
    <property type="project" value="TreeGrafter"/>
</dbReference>
<dbReference type="InterPro" id="IPR029056">
    <property type="entry name" value="Ribokinase-like"/>
</dbReference>
<feature type="domain" description="Thiamine-phosphate synthase ThiN" evidence="23">
    <location>
        <begin position="235"/>
        <end position="394"/>
    </location>
</feature>
<evidence type="ECO:0000256" key="8">
    <source>
        <dbReference type="ARBA" id="ARBA00022679"/>
    </source>
</evidence>
<dbReference type="eggNOG" id="COG0351">
    <property type="taxonomic scope" value="Bacteria"/>
</dbReference>
<organism evidence="24 25">
    <name type="scientific">Thermotoga neapolitana (strain ATCC 49049 / DSM 4359 / NBRC 107923 / NS-E)</name>
    <dbReference type="NCBI Taxonomy" id="309803"/>
    <lineage>
        <taxon>Bacteria</taxon>
        <taxon>Thermotogati</taxon>
        <taxon>Thermotogota</taxon>
        <taxon>Thermotogae</taxon>
        <taxon>Thermotogales</taxon>
        <taxon>Thermotogaceae</taxon>
        <taxon>Thermotoga</taxon>
    </lineage>
</organism>
<dbReference type="SUPFAM" id="SSF53639">
    <property type="entry name" value="AraD/HMP-PK domain-like"/>
    <property type="match status" value="1"/>
</dbReference>
<dbReference type="EMBL" id="CP000916">
    <property type="protein sequence ID" value="ACM23964.1"/>
    <property type="molecule type" value="Genomic_DNA"/>
</dbReference>
<evidence type="ECO:0000259" key="23">
    <source>
        <dbReference type="Pfam" id="PF10120"/>
    </source>
</evidence>
<dbReference type="HOGENOM" id="CLU_035788_0_0_0"/>
<dbReference type="AlphaFoldDB" id="B9KAI1"/>
<evidence type="ECO:0000256" key="16">
    <source>
        <dbReference type="ARBA" id="ARBA00047883"/>
    </source>
</evidence>
<comment type="pathway">
    <text evidence="4">Cofactor biosynthesis; thiamine diphosphate biosynthesis; thiamine phosphate from 4-amino-2-methyl-5-diphosphomethylpyrimidine and 4-methyl-5-(2-phosphoethyl)-thiazole: step 1/1.</text>
</comment>
<dbReference type="GO" id="GO:0008972">
    <property type="term" value="F:phosphomethylpyrimidine kinase activity"/>
    <property type="evidence" value="ECO:0007669"/>
    <property type="project" value="UniProtKB-EC"/>
</dbReference>
<evidence type="ECO:0000256" key="17">
    <source>
        <dbReference type="ARBA" id="ARBA00059241"/>
    </source>
</evidence>